<organism evidence="4">
    <name type="scientific">freshwater metagenome</name>
    <dbReference type="NCBI Taxonomy" id="449393"/>
    <lineage>
        <taxon>unclassified sequences</taxon>
        <taxon>metagenomes</taxon>
        <taxon>ecological metagenomes</taxon>
    </lineage>
</organism>
<dbReference type="EMBL" id="CAFAAV010000336">
    <property type="protein sequence ID" value="CAB4835787.1"/>
    <property type="molecule type" value="Genomic_DNA"/>
</dbReference>
<dbReference type="EMBL" id="CAEZYF010000028">
    <property type="protein sequence ID" value="CAB4742787.1"/>
    <property type="molecule type" value="Genomic_DNA"/>
</dbReference>
<accession>A0A6J7C6J5</accession>
<evidence type="ECO:0000313" key="3">
    <source>
        <dbReference type="EMBL" id="CAB4835787.1"/>
    </source>
</evidence>
<evidence type="ECO:0000313" key="2">
    <source>
        <dbReference type="EMBL" id="CAB4742787.1"/>
    </source>
</evidence>
<evidence type="ECO:0000313" key="5">
    <source>
        <dbReference type="EMBL" id="CAB4952247.1"/>
    </source>
</evidence>
<dbReference type="EMBL" id="CAFBMT010000025">
    <property type="protein sequence ID" value="CAB4952247.1"/>
    <property type="molecule type" value="Genomic_DNA"/>
</dbReference>
<evidence type="ECO:0000313" key="6">
    <source>
        <dbReference type="EMBL" id="CAB5019153.1"/>
    </source>
</evidence>
<dbReference type="EMBL" id="CAFBIY010000339">
    <property type="protein sequence ID" value="CAB4853782.1"/>
    <property type="molecule type" value="Genomic_DNA"/>
</dbReference>
<dbReference type="EMBL" id="CAESGF010000031">
    <property type="protein sequence ID" value="CAB4365437.1"/>
    <property type="molecule type" value="Genomic_DNA"/>
</dbReference>
<proteinExistence type="predicted"/>
<dbReference type="AlphaFoldDB" id="A0A6J7C6J5"/>
<protein>
    <submittedName>
        <fullName evidence="4">Unannotated protein</fullName>
    </submittedName>
</protein>
<sequence length="69" mass="8107">MIRRVAVQDLVGAHEIAERLGVARPQVVHDWRRRHADFPQPIAQLKTALIWDWSEVEAWARKTGRLQRD</sequence>
<evidence type="ECO:0000313" key="4">
    <source>
        <dbReference type="EMBL" id="CAB4853782.1"/>
    </source>
</evidence>
<reference evidence="4" key="1">
    <citation type="submission" date="2020-05" db="EMBL/GenBank/DDBJ databases">
        <authorList>
            <person name="Chiriac C."/>
            <person name="Salcher M."/>
            <person name="Ghai R."/>
            <person name="Kavagutti S V."/>
        </authorList>
    </citation>
    <scope>NUCLEOTIDE SEQUENCE</scope>
</reference>
<name>A0A6J7C6J5_9ZZZZ</name>
<evidence type="ECO:0000313" key="1">
    <source>
        <dbReference type="EMBL" id="CAB4365437.1"/>
    </source>
</evidence>
<gene>
    <name evidence="2" type="ORF">UFOPK2656_03017</name>
    <name evidence="3" type="ORF">UFOPK3099_02880</name>
    <name evidence="4" type="ORF">UFOPK3267_03320</name>
    <name evidence="5" type="ORF">UFOPK3651_02934</name>
    <name evidence="6" type="ORF">UFOPK3931_03249</name>
    <name evidence="1" type="ORF">UFOPK4189_03181</name>
</gene>
<dbReference type="EMBL" id="CAFBOL010000154">
    <property type="protein sequence ID" value="CAB5019153.1"/>
    <property type="molecule type" value="Genomic_DNA"/>
</dbReference>